<organism evidence="1">
    <name type="scientific">Oscillatoriales cyanobacterium SpSt-418</name>
    <dbReference type="NCBI Taxonomy" id="2282169"/>
    <lineage>
        <taxon>Bacteria</taxon>
        <taxon>Bacillati</taxon>
        <taxon>Cyanobacteriota</taxon>
        <taxon>Cyanophyceae</taxon>
        <taxon>Oscillatoriophycideae</taxon>
        <taxon>Oscillatoriales</taxon>
    </lineage>
</organism>
<reference evidence="1" key="1">
    <citation type="journal article" date="2020" name="mSystems">
        <title>Genome- and Community-Level Interaction Insights into Carbon Utilization and Element Cycling Functions of Hydrothermarchaeota in Hydrothermal Sediment.</title>
        <authorList>
            <person name="Zhou Z."/>
            <person name="Liu Y."/>
            <person name="Xu W."/>
            <person name="Pan J."/>
            <person name="Luo Z.H."/>
            <person name="Li M."/>
        </authorList>
    </citation>
    <scope>NUCLEOTIDE SEQUENCE [LARGE SCALE GENOMIC DNA]</scope>
    <source>
        <strain evidence="1">SpSt-418</strain>
    </source>
</reference>
<gene>
    <name evidence="1" type="ORF">ENR64_01885</name>
</gene>
<accession>A0A7C3PKW6</accession>
<dbReference type="EMBL" id="DSRU01000026">
    <property type="protein sequence ID" value="HFM96517.1"/>
    <property type="molecule type" value="Genomic_DNA"/>
</dbReference>
<comment type="caution">
    <text evidence="1">The sequence shown here is derived from an EMBL/GenBank/DDBJ whole genome shotgun (WGS) entry which is preliminary data.</text>
</comment>
<protein>
    <submittedName>
        <fullName evidence="1">Uncharacterized protein</fullName>
    </submittedName>
</protein>
<proteinExistence type="predicted"/>
<dbReference type="AlphaFoldDB" id="A0A7C3PKW6"/>
<evidence type="ECO:0000313" key="1">
    <source>
        <dbReference type="EMBL" id="HFM96517.1"/>
    </source>
</evidence>
<name>A0A7C3PKW6_9CYAN</name>
<sequence length="121" mass="13855">MDTTQPTIKLTDISDDTLLDICRSAEVIACECPGYIARLLRQVRVFQRYTHSCIDQFPEDTDTHLWLSDQAHKVERLLFETVVELMHREGLIDESGEILLDKLSERARDIALRQVGISPDA</sequence>